<keyword evidence="1" id="KW-1133">Transmembrane helix</keyword>
<dbReference type="Proteomes" id="UP000677016">
    <property type="component" value="Unassembled WGS sequence"/>
</dbReference>
<feature type="transmembrane region" description="Helical" evidence="1">
    <location>
        <begin position="30"/>
        <end position="47"/>
    </location>
</feature>
<dbReference type="EMBL" id="JAGSNF010000004">
    <property type="protein sequence ID" value="MBR7742651.1"/>
    <property type="molecule type" value="Genomic_DNA"/>
</dbReference>
<accession>A0A941D6R5</accession>
<gene>
    <name evidence="2" type="ORF">KC207_05035</name>
</gene>
<name>A0A941D6R5_9MICO</name>
<evidence type="ECO:0000256" key="1">
    <source>
        <dbReference type="SAM" id="Phobius"/>
    </source>
</evidence>
<keyword evidence="3" id="KW-1185">Reference proteome</keyword>
<organism evidence="2 3">
    <name type="scientific">Phycicoccus avicenniae</name>
    <dbReference type="NCBI Taxonomy" id="2828860"/>
    <lineage>
        <taxon>Bacteria</taxon>
        <taxon>Bacillati</taxon>
        <taxon>Actinomycetota</taxon>
        <taxon>Actinomycetes</taxon>
        <taxon>Micrococcales</taxon>
        <taxon>Intrasporangiaceae</taxon>
        <taxon>Phycicoccus</taxon>
    </lineage>
</organism>
<feature type="transmembrane region" description="Helical" evidence="1">
    <location>
        <begin position="54"/>
        <end position="74"/>
    </location>
</feature>
<dbReference type="RefSeq" id="WP_211601806.1">
    <property type="nucleotide sequence ID" value="NZ_JAGSNF010000004.1"/>
</dbReference>
<sequence>MSPRPVLLAAVVDVAVVLLLQSLVLALPIVSAPVGALVGAGVLVALVRPVGRDAVLAAAGVGVLGAFASLAGLAAQGVPVLSPTYLVGWVVTLVVSGAVGAGVLWTVGRTARPGLR</sequence>
<evidence type="ECO:0000313" key="3">
    <source>
        <dbReference type="Proteomes" id="UP000677016"/>
    </source>
</evidence>
<proteinExistence type="predicted"/>
<feature type="transmembrane region" description="Helical" evidence="1">
    <location>
        <begin position="86"/>
        <end position="107"/>
    </location>
</feature>
<keyword evidence="1" id="KW-0812">Transmembrane</keyword>
<reference evidence="2" key="1">
    <citation type="submission" date="2021-04" db="EMBL/GenBank/DDBJ databases">
        <title>Phycicoccus avicenniae sp. nov., a novel endophytic actinomycetes isolated from branch of Avicennia mariana.</title>
        <authorList>
            <person name="Tuo L."/>
        </authorList>
    </citation>
    <scope>NUCLEOTIDE SEQUENCE</scope>
    <source>
        <strain evidence="2">BSK3Z-2</strain>
    </source>
</reference>
<evidence type="ECO:0000313" key="2">
    <source>
        <dbReference type="EMBL" id="MBR7742651.1"/>
    </source>
</evidence>
<dbReference type="AlphaFoldDB" id="A0A941D6R5"/>
<protein>
    <submittedName>
        <fullName evidence="2">Uncharacterized protein</fullName>
    </submittedName>
</protein>
<keyword evidence="1" id="KW-0472">Membrane</keyword>
<comment type="caution">
    <text evidence="2">The sequence shown here is derived from an EMBL/GenBank/DDBJ whole genome shotgun (WGS) entry which is preliminary data.</text>
</comment>